<keyword evidence="1" id="KW-0812">Transmembrane</keyword>
<dbReference type="RefSeq" id="WP_078692783.1">
    <property type="nucleotide sequence ID" value="NZ_FUWX01000004.1"/>
</dbReference>
<proteinExistence type="predicted"/>
<dbReference type="Pfam" id="PF07009">
    <property type="entry name" value="NusG_II"/>
    <property type="match status" value="1"/>
</dbReference>
<dbReference type="Gene3D" id="2.60.320.10">
    <property type="entry name" value="N-utilization substance G protein NusG, insert domain"/>
    <property type="match status" value="1"/>
</dbReference>
<dbReference type="STRING" id="180163.SAMN02745174_00237"/>
<dbReference type="InterPro" id="IPR038690">
    <property type="entry name" value="NusG_2_sf"/>
</dbReference>
<dbReference type="Proteomes" id="UP000191153">
    <property type="component" value="Unassembled WGS sequence"/>
</dbReference>
<dbReference type="CDD" id="cd09846">
    <property type="entry name" value="DUF1312"/>
    <property type="match status" value="1"/>
</dbReference>
<gene>
    <name evidence="2" type="ORF">SAMN02745174_00237</name>
</gene>
<organism evidence="2 3">
    <name type="scientific">Cetobacterium ceti</name>
    <dbReference type="NCBI Taxonomy" id="180163"/>
    <lineage>
        <taxon>Bacteria</taxon>
        <taxon>Fusobacteriati</taxon>
        <taxon>Fusobacteriota</taxon>
        <taxon>Fusobacteriia</taxon>
        <taxon>Fusobacteriales</taxon>
        <taxon>Fusobacteriaceae</taxon>
        <taxon>Cetobacterium</taxon>
    </lineage>
</organism>
<evidence type="ECO:0000256" key="1">
    <source>
        <dbReference type="SAM" id="Phobius"/>
    </source>
</evidence>
<feature type="transmembrane region" description="Helical" evidence="1">
    <location>
        <begin position="12"/>
        <end position="32"/>
    </location>
</feature>
<keyword evidence="1" id="KW-0472">Membrane</keyword>
<reference evidence="2 3" key="1">
    <citation type="submission" date="2017-02" db="EMBL/GenBank/DDBJ databases">
        <authorList>
            <person name="Peterson S.W."/>
        </authorList>
    </citation>
    <scope>NUCLEOTIDE SEQUENCE [LARGE SCALE GENOMIC DNA]</scope>
    <source>
        <strain evidence="2 3">ATCC 700028</strain>
    </source>
</reference>
<dbReference type="EMBL" id="FUWX01000004">
    <property type="protein sequence ID" value="SJZ36065.1"/>
    <property type="molecule type" value="Genomic_DNA"/>
</dbReference>
<keyword evidence="3" id="KW-1185">Reference proteome</keyword>
<accession>A0A1T4K194</accession>
<dbReference type="OrthoDB" id="90362at2"/>
<evidence type="ECO:0000313" key="2">
    <source>
        <dbReference type="EMBL" id="SJZ36065.1"/>
    </source>
</evidence>
<evidence type="ECO:0000313" key="3">
    <source>
        <dbReference type="Proteomes" id="UP000191153"/>
    </source>
</evidence>
<keyword evidence="1" id="KW-1133">Transmembrane helix</keyword>
<sequence length="134" mass="15336">MGRRKVSLYKKFDILIYGFLILFFLVLGKQIFNFQNEKASKAEIYVDGRLKYVYPLEKNEKNVFVDTSLGGVNVQFENNMVRVTSSNSPLKLCVKQGWIKSPGDVIIGVPDRLLVKIIGNKNDSNEDDVDFILR</sequence>
<name>A0A1T4K194_9FUSO</name>
<dbReference type="AlphaFoldDB" id="A0A1T4K194"/>
<protein>
    <submittedName>
        <fullName evidence="2">Uncharacterized protein</fullName>
    </submittedName>
</protein>